<organism evidence="1 2">
    <name type="scientific">Candidozyma auris</name>
    <name type="common">Yeast</name>
    <name type="synonym">Candida auris</name>
    <dbReference type="NCBI Taxonomy" id="498019"/>
    <lineage>
        <taxon>Eukaryota</taxon>
        <taxon>Fungi</taxon>
        <taxon>Dikarya</taxon>
        <taxon>Ascomycota</taxon>
        <taxon>Saccharomycotina</taxon>
        <taxon>Pichiomycetes</taxon>
        <taxon>Metschnikowiaceae</taxon>
        <taxon>Candidozyma</taxon>
    </lineage>
</organism>
<dbReference type="VEuPathDB" id="FungiDB:B9J08_003070"/>
<proteinExistence type="predicted"/>
<comment type="caution">
    <text evidence="1">The sequence shown here is derived from an EMBL/GenBank/DDBJ whole genome shotgun (WGS) entry which is preliminary data.</text>
</comment>
<evidence type="ECO:0000313" key="1">
    <source>
        <dbReference type="EMBL" id="KND97985.1"/>
    </source>
</evidence>
<evidence type="ECO:0000313" key="2">
    <source>
        <dbReference type="Proteomes" id="UP000037122"/>
    </source>
</evidence>
<sequence>MNNVGLALQVSLISQRNLVIQTTDYDDAVDLIRTAAHVNYDINDIVEVDLLALDAQFDGITDCMVKEDGSLYNFVILKNLECVHLDFEKKGSLLRVLNQLSRFDKVASRNMENEPLKFGKHIVYKPLLFALIPVIRNGNNMPAINPQIKSRFFFSQLYIPIANDTYNHQCTVDDILQARRRLSTVFVKATVEEYAHSLFVFTRSHRLCSLAPLTARPPLLARENVMVLAKALTFVKDTPQDGPLFVTPALIKVAFRKVAYWLVDWETNPLFNGEGESDDYRKKMEISMLTGDWFGSEWRYVENYLAKNTQTTDAHSTTGFTNPLVEDVLTSVQPPI</sequence>
<dbReference type="VEuPathDB" id="FungiDB:CJJ07_005528"/>
<accession>A0A0L0NWD1</accession>
<reference evidence="2" key="1">
    <citation type="journal article" date="2015" name="BMC Genomics">
        <title>Draft genome of a commonly misdiagnosed multidrug resistant pathogen Candida auris.</title>
        <authorList>
            <person name="Chatterjee S."/>
            <person name="Alampalli S.V."/>
            <person name="Nageshan R.K."/>
            <person name="Chettiar S.T."/>
            <person name="Joshi S."/>
            <person name="Tatu U.S."/>
        </authorList>
    </citation>
    <scope>NUCLEOTIDE SEQUENCE [LARGE SCALE GENOMIC DNA]</scope>
    <source>
        <strain evidence="2">6684</strain>
    </source>
</reference>
<protein>
    <submittedName>
        <fullName evidence="1">Uncharacterized protein</fullName>
    </submittedName>
</protein>
<dbReference type="VEuPathDB" id="FungiDB:CJI96_0001606"/>
<dbReference type="AlphaFoldDB" id="A0A0L0NWD1"/>
<dbReference type="VEuPathDB" id="FungiDB:CJI97_003142"/>
<dbReference type="VEuPathDB" id="FungiDB:CJJ09_001035"/>
<dbReference type="EMBL" id="LGST01000037">
    <property type="protein sequence ID" value="KND97985.1"/>
    <property type="molecule type" value="Genomic_DNA"/>
</dbReference>
<gene>
    <name evidence="1" type="ORF">QG37_05217</name>
</gene>
<dbReference type="Proteomes" id="UP000037122">
    <property type="component" value="Unassembled WGS sequence"/>
</dbReference>
<dbReference type="VEuPathDB" id="FungiDB:QG37_05217"/>
<name>A0A0L0NWD1_CANAR</name>